<evidence type="ECO:0000256" key="6">
    <source>
        <dbReference type="PIRSR" id="PIRSR602129-50"/>
    </source>
</evidence>
<dbReference type="PANTHER" id="PTHR11999">
    <property type="entry name" value="GROUP II PYRIDOXAL-5-PHOSPHATE DECARBOXYLASE"/>
    <property type="match status" value="1"/>
</dbReference>
<dbReference type="InterPro" id="IPR015424">
    <property type="entry name" value="PyrdxlP-dep_Trfase"/>
</dbReference>
<evidence type="ECO:0000256" key="2">
    <source>
        <dbReference type="ARBA" id="ARBA00009533"/>
    </source>
</evidence>
<evidence type="ECO:0000256" key="4">
    <source>
        <dbReference type="ARBA" id="ARBA00022898"/>
    </source>
</evidence>
<evidence type="ECO:0000313" key="8">
    <source>
        <dbReference type="EMBL" id="KIM99974.1"/>
    </source>
</evidence>
<comment type="similarity">
    <text evidence="2 7">Belongs to the group II decarboxylase family.</text>
</comment>
<organism evidence="8 9">
    <name type="scientific">Oidiodendron maius (strain Zn)</name>
    <dbReference type="NCBI Taxonomy" id="913774"/>
    <lineage>
        <taxon>Eukaryota</taxon>
        <taxon>Fungi</taxon>
        <taxon>Dikarya</taxon>
        <taxon>Ascomycota</taxon>
        <taxon>Pezizomycotina</taxon>
        <taxon>Leotiomycetes</taxon>
        <taxon>Leotiomycetes incertae sedis</taxon>
        <taxon>Myxotrichaceae</taxon>
        <taxon>Oidiodendron</taxon>
    </lineage>
</organism>
<name>A0A0C3H9N8_OIDMZ</name>
<dbReference type="Gene3D" id="3.40.640.10">
    <property type="entry name" value="Type I PLP-dependent aspartate aminotransferase-like (Major domain)"/>
    <property type="match status" value="1"/>
</dbReference>
<keyword evidence="9" id="KW-1185">Reference proteome</keyword>
<dbReference type="Pfam" id="PF00282">
    <property type="entry name" value="Pyridoxal_deC"/>
    <property type="match status" value="1"/>
</dbReference>
<proteinExistence type="inferred from homology"/>
<evidence type="ECO:0000256" key="7">
    <source>
        <dbReference type="RuleBase" id="RU000382"/>
    </source>
</evidence>
<keyword evidence="5 7" id="KW-0456">Lyase</keyword>
<keyword evidence="3" id="KW-0210">Decarboxylase</keyword>
<dbReference type="OrthoDB" id="2161780at2759"/>
<dbReference type="InterPro" id="IPR015422">
    <property type="entry name" value="PyrdxlP-dep_Trfase_small"/>
</dbReference>
<dbReference type="AlphaFoldDB" id="A0A0C3H9N8"/>
<feature type="modified residue" description="N6-(pyridoxal phosphate)lysine" evidence="6">
    <location>
        <position position="305"/>
    </location>
</feature>
<evidence type="ECO:0000313" key="9">
    <source>
        <dbReference type="Proteomes" id="UP000054321"/>
    </source>
</evidence>
<dbReference type="HOGENOM" id="CLU_011856_0_4_1"/>
<dbReference type="Proteomes" id="UP000054321">
    <property type="component" value="Unassembled WGS sequence"/>
</dbReference>
<sequence length="484" mass="52737">MDTSFNIMSPENITSPFRRVLQQALNHTLQYLESLQHTPVAATASLADLRLQLGGPLSDTGMEATQVIDELVASTRGGIIGSAGGRFFGWAIGGSLPAALAADWLTSTWDQNAALSACAPAEALIEEICGSWIKELLGLPSGASFALVSGCQMAHVTCLGAARHALLDRLGWNIEYDGLRDAPPIRVLSSSEYHGSIERAVRLLGLGSRCIEELPVDKHGCLQLQALSSALSKRPEAPTIVLLQAGDLNIGAYDRFSELIPLAHRFHAWVHIDGAFGLWAEASPTYRYLLAGVDQADSWATDGHKWLNVPYDCGYAFIADPQAHRSSMSHRASYLTHSDGVRDEIDWNPEWSRRGRGVATYAALRQLGKEGVAQLIERCCRHAHDLVTRIGALPGAQLMWEPQINQGLVRFLDSRPQATPVDHNHQTDAVIAAVMRSGEAFFSGTTWQGKRCMRVSVCNWQTSEGDVARALAAIKQVLEAEMRK</sequence>
<dbReference type="InterPro" id="IPR015421">
    <property type="entry name" value="PyrdxlP-dep_Trfase_major"/>
</dbReference>
<dbReference type="STRING" id="913774.A0A0C3H9N8"/>
<dbReference type="InterPro" id="IPR010977">
    <property type="entry name" value="Aromatic_deC"/>
</dbReference>
<keyword evidence="4 6" id="KW-0663">Pyridoxal phosphate</keyword>
<protein>
    <recommendedName>
        <fullName evidence="10">Aminotransferase class V domain-containing protein</fullName>
    </recommendedName>
</protein>
<evidence type="ECO:0000256" key="1">
    <source>
        <dbReference type="ARBA" id="ARBA00001933"/>
    </source>
</evidence>
<dbReference type="EMBL" id="KN832878">
    <property type="protein sequence ID" value="KIM99974.1"/>
    <property type="molecule type" value="Genomic_DNA"/>
</dbReference>
<dbReference type="GO" id="GO:0019752">
    <property type="term" value="P:carboxylic acid metabolic process"/>
    <property type="evidence" value="ECO:0007669"/>
    <property type="project" value="InterPro"/>
</dbReference>
<reference evidence="9" key="2">
    <citation type="submission" date="2015-01" db="EMBL/GenBank/DDBJ databases">
        <title>Evolutionary Origins and Diversification of the Mycorrhizal Mutualists.</title>
        <authorList>
            <consortium name="DOE Joint Genome Institute"/>
            <consortium name="Mycorrhizal Genomics Consortium"/>
            <person name="Kohler A."/>
            <person name="Kuo A."/>
            <person name="Nagy L.G."/>
            <person name="Floudas D."/>
            <person name="Copeland A."/>
            <person name="Barry K.W."/>
            <person name="Cichocki N."/>
            <person name="Veneault-Fourrey C."/>
            <person name="LaButti K."/>
            <person name="Lindquist E.A."/>
            <person name="Lipzen A."/>
            <person name="Lundell T."/>
            <person name="Morin E."/>
            <person name="Murat C."/>
            <person name="Riley R."/>
            <person name="Ohm R."/>
            <person name="Sun H."/>
            <person name="Tunlid A."/>
            <person name="Henrissat B."/>
            <person name="Grigoriev I.V."/>
            <person name="Hibbett D.S."/>
            <person name="Martin F."/>
        </authorList>
    </citation>
    <scope>NUCLEOTIDE SEQUENCE [LARGE SCALE GENOMIC DNA]</scope>
    <source>
        <strain evidence="9">Zn</strain>
    </source>
</reference>
<evidence type="ECO:0008006" key="10">
    <source>
        <dbReference type="Google" id="ProtNLM"/>
    </source>
</evidence>
<comment type="cofactor">
    <cofactor evidence="1 6 7">
        <name>pyridoxal 5'-phosphate</name>
        <dbReference type="ChEBI" id="CHEBI:597326"/>
    </cofactor>
</comment>
<dbReference type="Gene3D" id="3.90.1150.10">
    <property type="entry name" value="Aspartate Aminotransferase, domain 1"/>
    <property type="match status" value="1"/>
</dbReference>
<evidence type="ECO:0000256" key="3">
    <source>
        <dbReference type="ARBA" id="ARBA00022793"/>
    </source>
</evidence>
<dbReference type="PANTHER" id="PTHR11999:SF70">
    <property type="entry name" value="MIP05841P"/>
    <property type="match status" value="1"/>
</dbReference>
<gene>
    <name evidence="8" type="ORF">OIDMADRAFT_55861</name>
</gene>
<dbReference type="GO" id="GO:0016831">
    <property type="term" value="F:carboxy-lyase activity"/>
    <property type="evidence" value="ECO:0007669"/>
    <property type="project" value="UniProtKB-KW"/>
</dbReference>
<accession>A0A0C3H9N8</accession>
<dbReference type="SUPFAM" id="SSF53383">
    <property type="entry name" value="PLP-dependent transferases"/>
    <property type="match status" value="1"/>
</dbReference>
<dbReference type="GO" id="GO:0030170">
    <property type="term" value="F:pyridoxal phosphate binding"/>
    <property type="evidence" value="ECO:0007669"/>
    <property type="project" value="InterPro"/>
</dbReference>
<dbReference type="InterPro" id="IPR002129">
    <property type="entry name" value="PyrdxlP-dep_de-COase"/>
</dbReference>
<dbReference type="InParanoid" id="A0A0C3H9N8"/>
<reference evidence="8 9" key="1">
    <citation type="submission" date="2014-04" db="EMBL/GenBank/DDBJ databases">
        <authorList>
            <consortium name="DOE Joint Genome Institute"/>
            <person name="Kuo A."/>
            <person name="Martino E."/>
            <person name="Perotto S."/>
            <person name="Kohler A."/>
            <person name="Nagy L.G."/>
            <person name="Floudas D."/>
            <person name="Copeland A."/>
            <person name="Barry K.W."/>
            <person name="Cichocki N."/>
            <person name="Veneault-Fourrey C."/>
            <person name="LaButti K."/>
            <person name="Lindquist E.A."/>
            <person name="Lipzen A."/>
            <person name="Lundell T."/>
            <person name="Morin E."/>
            <person name="Murat C."/>
            <person name="Sun H."/>
            <person name="Tunlid A."/>
            <person name="Henrissat B."/>
            <person name="Grigoriev I.V."/>
            <person name="Hibbett D.S."/>
            <person name="Martin F."/>
            <person name="Nordberg H.P."/>
            <person name="Cantor M.N."/>
            <person name="Hua S.X."/>
        </authorList>
    </citation>
    <scope>NUCLEOTIDE SEQUENCE [LARGE SCALE GENOMIC DNA]</scope>
    <source>
        <strain evidence="8 9">Zn</strain>
    </source>
</reference>
<evidence type="ECO:0000256" key="5">
    <source>
        <dbReference type="ARBA" id="ARBA00023239"/>
    </source>
</evidence>